<gene>
    <name evidence="2" type="ORF">BJBARM5_0257</name>
</gene>
<evidence type="ECO:0000256" key="1">
    <source>
        <dbReference type="SAM" id="Phobius"/>
    </source>
</evidence>
<feature type="transmembrane region" description="Helical" evidence="1">
    <location>
        <begin position="63"/>
        <end position="84"/>
    </location>
</feature>
<dbReference type="EMBL" id="GG745548">
    <property type="protein sequence ID" value="EFD93003.1"/>
    <property type="molecule type" value="Genomic_DNA"/>
</dbReference>
<organism evidence="2 3">
    <name type="scientific">Candidatus Parvarchaeum acidophilus ARMAN-5</name>
    <dbReference type="NCBI Taxonomy" id="662762"/>
    <lineage>
        <taxon>Archaea</taxon>
        <taxon>Candidatus Parvarchaeota</taxon>
        <taxon>Candidatus Parvarchaeum</taxon>
    </lineage>
</organism>
<proteinExistence type="predicted"/>
<name>D6GUV9_PARA5</name>
<feature type="transmembrane region" description="Helical" evidence="1">
    <location>
        <begin position="36"/>
        <end position="57"/>
    </location>
</feature>
<accession>D6GUV9</accession>
<reference evidence="2 3" key="1">
    <citation type="journal article" date="2010" name="Proc. Natl. Acad. Sci. U.S.A.">
        <title>Enigmatic, ultrasmall, uncultivated Archaea.</title>
        <authorList>
            <person name="Baker B.J."/>
            <person name="Comolli L.R."/>
            <person name="Dick G.J."/>
            <person name="Hauser L.J."/>
            <person name="Hyatt D."/>
            <person name="Dill B.D."/>
            <person name="Land M.L."/>
            <person name="Verberkmoes N.C."/>
            <person name="Hettich R.L."/>
            <person name="Banfield J.F."/>
        </authorList>
    </citation>
    <scope>NUCLEOTIDE SEQUENCE [LARGE SCALE GENOMIC DNA]</scope>
</reference>
<feature type="transmembrane region" description="Helical" evidence="1">
    <location>
        <begin position="91"/>
        <end position="111"/>
    </location>
</feature>
<evidence type="ECO:0000313" key="3">
    <source>
        <dbReference type="Proteomes" id="UP000009376"/>
    </source>
</evidence>
<dbReference type="Proteomes" id="UP000009376">
    <property type="component" value="Unassembled WGS sequence"/>
</dbReference>
<dbReference type="AlphaFoldDB" id="D6GUV9"/>
<feature type="transmembrane region" description="Helical" evidence="1">
    <location>
        <begin position="6"/>
        <end position="24"/>
    </location>
</feature>
<keyword evidence="1" id="KW-1133">Transmembrane helix</keyword>
<protein>
    <submittedName>
        <fullName evidence="2">Uncharacterized protein</fullName>
    </submittedName>
</protein>
<keyword evidence="1" id="KW-0812">Transmembrane</keyword>
<sequence length="112" mass="12667">MQDIEFSVLIAFSIILGYIIGVITQEELEEISKKLYITKIFNYFFIVAEIIILAIILKFTVTYYFLIGGIFVIANLSLSMFYSAEKADLQIAIKYMVALLVSNLIIGAIIII</sequence>
<evidence type="ECO:0000313" key="2">
    <source>
        <dbReference type="EMBL" id="EFD93003.1"/>
    </source>
</evidence>
<keyword evidence="1" id="KW-0472">Membrane</keyword>